<comment type="similarity">
    <text evidence="7">Belongs to the anthrone oxygenase family.</text>
</comment>
<dbReference type="InterPro" id="IPR013901">
    <property type="entry name" value="Anthrone_oxy"/>
</dbReference>
<keyword evidence="6 8" id="KW-0472">Membrane</keyword>
<keyword evidence="4" id="KW-0560">Oxidoreductase</keyword>
<feature type="transmembrane region" description="Helical" evidence="8">
    <location>
        <begin position="103"/>
        <end position="125"/>
    </location>
</feature>
<dbReference type="AlphaFoldDB" id="A0A9W9FU68"/>
<protein>
    <recommendedName>
        <fullName evidence="11">DUF1772-domain-containing protein</fullName>
    </recommendedName>
</protein>
<feature type="transmembrane region" description="Helical" evidence="8">
    <location>
        <begin position="6"/>
        <end position="29"/>
    </location>
</feature>
<evidence type="ECO:0000256" key="3">
    <source>
        <dbReference type="ARBA" id="ARBA00022989"/>
    </source>
</evidence>
<feature type="transmembrane region" description="Helical" evidence="8">
    <location>
        <begin position="72"/>
        <end position="91"/>
    </location>
</feature>
<organism evidence="9 10">
    <name type="scientific">Penicillium angulare</name>
    <dbReference type="NCBI Taxonomy" id="116970"/>
    <lineage>
        <taxon>Eukaryota</taxon>
        <taxon>Fungi</taxon>
        <taxon>Dikarya</taxon>
        <taxon>Ascomycota</taxon>
        <taxon>Pezizomycotina</taxon>
        <taxon>Eurotiomycetes</taxon>
        <taxon>Eurotiomycetidae</taxon>
        <taxon>Eurotiales</taxon>
        <taxon>Aspergillaceae</taxon>
        <taxon>Penicillium</taxon>
    </lineage>
</organism>
<comment type="caution">
    <text evidence="9">The sequence shown here is derived from an EMBL/GenBank/DDBJ whole genome shotgun (WGS) entry which is preliminary data.</text>
</comment>
<evidence type="ECO:0000313" key="10">
    <source>
        <dbReference type="Proteomes" id="UP001149165"/>
    </source>
</evidence>
<dbReference type="Pfam" id="PF08592">
    <property type="entry name" value="Anthrone_oxy"/>
    <property type="match status" value="1"/>
</dbReference>
<keyword evidence="2 8" id="KW-0812">Transmembrane</keyword>
<evidence type="ECO:0000256" key="5">
    <source>
        <dbReference type="ARBA" id="ARBA00023033"/>
    </source>
</evidence>
<dbReference type="EMBL" id="JAPQKH010000003">
    <property type="protein sequence ID" value="KAJ5106526.1"/>
    <property type="molecule type" value="Genomic_DNA"/>
</dbReference>
<gene>
    <name evidence="9" type="ORF">N7456_003201</name>
</gene>
<evidence type="ECO:0000313" key="9">
    <source>
        <dbReference type="EMBL" id="KAJ5106526.1"/>
    </source>
</evidence>
<reference evidence="9" key="2">
    <citation type="journal article" date="2023" name="IMA Fungus">
        <title>Comparative genomic study of the Penicillium genus elucidates a diverse pangenome and 15 lateral gene transfer events.</title>
        <authorList>
            <person name="Petersen C."/>
            <person name="Sorensen T."/>
            <person name="Nielsen M.R."/>
            <person name="Sondergaard T.E."/>
            <person name="Sorensen J.L."/>
            <person name="Fitzpatrick D.A."/>
            <person name="Frisvad J.C."/>
            <person name="Nielsen K.L."/>
        </authorList>
    </citation>
    <scope>NUCLEOTIDE SEQUENCE</scope>
    <source>
        <strain evidence="9">IBT 30069</strain>
    </source>
</reference>
<evidence type="ECO:0000256" key="6">
    <source>
        <dbReference type="ARBA" id="ARBA00023136"/>
    </source>
</evidence>
<evidence type="ECO:0000256" key="4">
    <source>
        <dbReference type="ARBA" id="ARBA00023002"/>
    </source>
</evidence>
<dbReference type="Proteomes" id="UP001149165">
    <property type="component" value="Unassembled WGS sequence"/>
</dbReference>
<evidence type="ECO:0000256" key="1">
    <source>
        <dbReference type="ARBA" id="ARBA00004141"/>
    </source>
</evidence>
<dbReference type="GO" id="GO:0016020">
    <property type="term" value="C:membrane"/>
    <property type="evidence" value="ECO:0007669"/>
    <property type="project" value="UniProtKB-SubCell"/>
</dbReference>
<keyword evidence="5" id="KW-0503">Monooxygenase</keyword>
<accession>A0A9W9FU68</accession>
<evidence type="ECO:0000256" key="2">
    <source>
        <dbReference type="ARBA" id="ARBA00022692"/>
    </source>
</evidence>
<keyword evidence="3 8" id="KW-1133">Transmembrane helix</keyword>
<dbReference type="PANTHER" id="PTHR35042:SF3">
    <property type="entry name" value="ANTHRONE OXYGENASE-RELATED"/>
    <property type="match status" value="1"/>
</dbReference>
<dbReference type="OrthoDB" id="5954308at2759"/>
<feature type="transmembrane region" description="Helical" evidence="8">
    <location>
        <begin position="182"/>
        <end position="202"/>
    </location>
</feature>
<name>A0A9W9FU68_9EURO</name>
<proteinExistence type="inferred from homology"/>
<evidence type="ECO:0000256" key="8">
    <source>
        <dbReference type="SAM" id="Phobius"/>
    </source>
</evidence>
<sequence length="203" mass="21598">MGTDIIVAQMIGTLGCGITAGGVMALSTISIPNLVLSARQPTSATIASHEPGTPIPHLTHQWLDLYERGKDTFPLIGMGASIANGYLAWVLRDTPAPDSALMGYGWTGCYLTAIASTMGMVVWTFTAMKETNKRLTAIATRDDAAVAEGTKGMVVGEQEKVKRAKEESEVPALLQKWAELNLCRAVFPLAGAVISFYGVVLLK</sequence>
<comment type="subcellular location">
    <subcellularLocation>
        <location evidence="1">Membrane</location>
        <topology evidence="1">Multi-pass membrane protein</topology>
    </subcellularLocation>
</comment>
<evidence type="ECO:0000256" key="7">
    <source>
        <dbReference type="ARBA" id="ARBA00034313"/>
    </source>
</evidence>
<reference evidence="9" key="1">
    <citation type="submission" date="2022-11" db="EMBL/GenBank/DDBJ databases">
        <authorList>
            <person name="Petersen C."/>
        </authorList>
    </citation>
    <scope>NUCLEOTIDE SEQUENCE</scope>
    <source>
        <strain evidence="9">IBT 30069</strain>
    </source>
</reference>
<evidence type="ECO:0008006" key="11">
    <source>
        <dbReference type="Google" id="ProtNLM"/>
    </source>
</evidence>
<keyword evidence="10" id="KW-1185">Reference proteome</keyword>
<dbReference type="PANTHER" id="PTHR35042">
    <property type="entry name" value="ANTHRONE OXYGENASE ENCC"/>
    <property type="match status" value="1"/>
</dbReference>
<dbReference type="GO" id="GO:0004497">
    <property type="term" value="F:monooxygenase activity"/>
    <property type="evidence" value="ECO:0007669"/>
    <property type="project" value="UniProtKB-KW"/>
</dbReference>